<dbReference type="Gene3D" id="3.40.50.12780">
    <property type="entry name" value="N-terminal domain of ligase-like"/>
    <property type="match status" value="1"/>
</dbReference>
<dbReference type="STRING" id="42673.A0A2K0UE34"/>
<dbReference type="PANTHER" id="PTHR24096:SF422">
    <property type="entry name" value="BCDNA.GH02901"/>
    <property type="match status" value="1"/>
</dbReference>
<evidence type="ECO:0000313" key="3">
    <source>
        <dbReference type="EMBL" id="PNP56040.1"/>
    </source>
</evidence>
<sequence>MFTYTPPWLPKLNDADIPDDICLTDFVFNDAHRPHSCAESPKPFVDSVEGFGYSVHETRQRIEWLAAGLAEHLNANVNSGDVFDRVVSVFALNNIHTPTIAWAVLRMNGVVSPANAAFRGSELASQLKDSGSIALFTCLSKLDIACEAADLAGIPRENVFLIPIPGEEVVTQTATQRFLSIEDLISKGRQLTNLPRIPWVKGQGRRQVAYLCYSSGTSGTPKGVMVSHFNIIANIIQMTLYESTFRPREHRDVILGVLPQSHIYSVVLMAHVSAFRGDTVVTMAKFDVMDFIRAVQRFQMTLLYVVPPILINLAKQSALAKDPKTFDLPSVRRMYSGAAPLTQELTEAVRQRYPGVILGQGYGMTEAPTVIASHPGKVFDGSSGCIIPGVQIRILDTDGNEVTSLNTPGELYVKGPQISMGYYNRKEATQETFSTDGWLRTGDEVEIRLHPETGDPHLFVVDRTKELIKVSGFQVAPAELEGHLLGHPIVSDCAVIPVPNERSGEVPKALVVLRQNCGVSHKDAAEQLIRWVADHKSKQKSLRGGVEFISEVPKSPSGKILRRLLRDRERAKMLAETPSARL</sequence>
<dbReference type="SUPFAM" id="SSF56801">
    <property type="entry name" value="Acetyl-CoA synthetase-like"/>
    <property type="match status" value="1"/>
</dbReference>
<evidence type="ECO:0000259" key="1">
    <source>
        <dbReference type="Pfam" id="PF00501"/>
    </source>
</evidence>
<comment type="caution">
    <text evidence="3">The sequence shown here is derived from an EMBL/GenBank/DDBJ whole genome shotgun (WGS) entry which is preliminary data.</text>
</comment>
<dbReference type="PROSITE" id="PS00455">
    <property type="entry name" value="AMP_BINDING"/>
    <property type="match status" value="1"/>
</dbReference>
<dbReference type="InterPro" id="IPR000873">
    <property type="entry name" value="AMP-dep_synth/lig_dom"/>
</dbReference>
<accession>A0A2K0UE34</accession>
<feature type="domain" description="AMP-dependent synthetase/ligase" evidence="1">
    <location>
        <begin position="49"/>
        <end position="423"/>
    </location>
</feature>
<dbReference type="Gene3D" id="3.30.300.30">
    <property type="match status" value="1"/>
</dbReference>
<dbReference type="Pfam" id="PF00501">
    <property type="entry name" value="AMP-binding"/>
    <property type="match status" value="1"/>
</dbReference>
<keyword evidence="4" id="KW-1185">Reference proteome</keyword>
<dbReference type="InterPro" id="IPR020845">
    <property type="entry name" value="AMP-binding_CS"/>
</dbReference>
<evidence type="ECO:0008006" key="5">
    <source>
        <dbReference type="Google" id="ProtNLM"/>
    </source>
</evidence>
<gene>
    <name evidence="3" type="ORF">FNYG_15382</name>
</gene>
<organism evidence="3 4">
    <name type="scientific">Gibberella nygamai</name>
    <name type="common">Bean root rot disease fungus</name>
    <name type="synonym">Fusarium nygamai</name>
    <dbReference type="NCBI Taxonomy" id="42673"/>
    <lineage>
        <taxon>Eukaryota</taxon>
        <taxon>Fungi</taxon>
        <taxon>Dikarya</taxon>
        <taxon>Ascomycota</taxon>
        <taxon>Pezizomycotina</taxon>
        <taxon>Sordariomycetes</taxon>
        <taxon>Hypocreomycetidae</taxon>
        <taxon>Hypocreales</taxon>
        <taxon>Nectriaceae</taxon>
        <taxon>Fusarium</taxon>
        <taxon>Fusarium fujikuroi species complex</taxon>
    </lineage>
</organism>
<dbReference type="Pfam" id="PF13193">
    <property type="entry name" value="AMP-binding_C"/>
    <property type="match status" value="1"/>
</dbReference>
<dbReference type="InterPro" id="IPR042099">
    <property type="entry name" value="ANL_N_sf"/>
</dbReference>
<dbReference type="OrthoDB" id="6509636at2759"/>
<feature type="domain" description="AMP-binding enzyme C-terminal" evidence="2">
    <location>
        <begin position="479"/>
        <end position="559"/>
    </location>
</feature>
<proteinExistence type="predicted"/>
<reference evidence="3 4" key="1">
    <citation type="submission" date="2017-06" db="EMBL/GenBank/DDBJ databases">
        <title>Genome of Fusarium nygamai isolate CS10214.</title>
        <authorList>
            <person name="Gardiner D.M."/>
            <person name="Obanor F."/>
            <person name="Kazan K."/>
        </authorList>
    </citation>
    <scope>NUCLEOTIDE SEQUENCE [LARGE SCALE GENOMIC DNA]</scope>
    <source>
        <strain evidence="3 4">CS10214</strain>
    </source>
</reference>
<dbReference type="Proteomes" id="UP000236664">
    <property type="component" value="Unassembled WGS sequence"/>
</dbReference>
<dbReference type="EMBL" id="MTQA01000561">
    <property type="protein sequence ID" value="PNP56040.1"/>
    <property type="molecule type" value="Genomic_DNA"/>
</dbReference>
<dbReference type="InterPro" id="IPR045851">
    <property type="entry name" value="AMP-bd_C_sf"/>
</dbReference>
<dbReference type="InterPro" id="IPR025110">
    <property type="entry name" value="AMP-bd_C"/>
</dbReference>
<evidence type="ECO:0000313" key="4">
    <source>
        <dbReference type="Proteomes" id="UP000236664"/>
    </source>
</evidence>
<dbReference type="AlphaFoldDB" id="A0A2K0UE34"/>
<dbReference type="PANTHER" id="PTHR24096">
    <property type="entry name" value="LONG-CHAIN-FATTY-ACID--COA LIGASE"/>
    <property type="match status" value="1"/>
</dbReference>
<dbReference type="CDD" id="cd05911">
    <property type="entry name" value="Firefly_Luc_like"/>
    <property type="match status" value="1"/>
</dbReference>
<name>A0A2K0UE34_GIBNY</name>
<dbReference type="GO" id="GO:0016405">
    <property type="term" value="F:CoA-ligase activity"/>
    <property type="evidence" value="ECO:0007669"/>
    <property type="project" value="TreeGrafter"/>
</dbReference>
<protein>
    <recommendedName>
        <fullName evidence="5">AMP-dependent synthetase/ligase domain-containing protein</fullName>
    </recommendedName>
</protein>
<evidence type="ECO:0000259" key="2">
    <source>
        <dbReference type="Pfam" id="PF13193"/>
    </source>
</evidence>